<evidence type="ECO:0000259" key="2">
    <source>
        <dbReference type="PROSITE" id="PS51281"/>
    </source>
</evidence>
<dbReference type="Pfam" id="PF24048">
    <property type="entry name" value="LRR_NXF1-5"/>
    <property type="match status" value="1"/>
</dbReference>
<dbReference type="PROSITE" id="PS51281">
    <property type="entry name" value="TAP_C"/>
    <property type="match status" value="1"/>
</dbReference>
<dbReference type="PROSITE" id="PS51450">
    <property type="entry name" value="LRR"/>
    <property type="match status" value="1"/>
</dbReference>
<evidence type="ECO:0000256" key="1">
    <source>
        <dbReference type="SAM" id="MobiDB-lite"/>
    </source>
</evidence>
<protein>
    <recommendedName>
        <fullName evidence="2">TAP-C domain-containing protein</fullName>
    </recommendedName>
</protein>
<feature type="compositionally biased region" description="Polar residues" evidence="1">
    <location>
        <begin position="158"/>
        <end position="182"/>
    </location>
</feature>
<dbReference type="InterPro" id="IPR030217">
    <property type="entry name" value="NXF_fam"/>
</dbReference>
<dbReference type="PANTHER" id="PTHR10662">
    <property type="entry name" value="NUCLEAR RNA EXPORT FACTOR"/>
    <property type="match status" value="1"/>
</dbReference>
<dbReference type="RefSeq" id="XP_013287087.1">
    <property type="nucleotide sequence ID" value="XM_013431633.1"/>
</dbReference>
<dbReference type="InterPro" id="IPR032675">
    <property type="entry name" value="LRR_dom_sf"/>
</dbReference>
<gene>
    <name evidence="3" type="ORF">Z517_02524</name>
</gene>
<sequence>MAFGRSGDPSQGNQSAATRDLAIKGWTNSKLASTPDQGVASLLVFLRKKSGDRQILSNKVVGRASNVLIITVYENDKDRFYHLNNFQWAGSTLTVEDSRSPTNNINRFQQNQAHDRSQNHHPPSQPSQPSRSAFGQNGSTPHGRYNQLPSGPRGGGNTHYNQPRNNTRFGAQDNSNKNDPLTNEVENTMISVLRRRYDPSLKLLSLNALGADEELLQIPGILGSDPAKVFEAIFTICKTKIFETPSKRDESVHSITLSDNGLDTVEQIMSLSRTFPRLRNLDLGNNKLASMDSLKYWKNQFRDLEHLILQGNPVNDLPDTLPTLRQWYPKLQLFNNLPVGDNRPIAPNVQQPPFQANPPLPLPAQAVPVVAGRLPHPEIPADSLFGVPQADKPAEILEREKMGLQFSFETKLRLAAVEECLTANNWDYALAMKNFLELKAQGAIPAEKFIPGV</sequence>
<dbReference type="Proteomes" id="UP000053029">
    <property type="component" value="Unassembled WGS sequence"/>
</dbReference>
<dbReference type="EMBL" id="KN846970">
    <property type="protein sequence ID" value="KIW83279.1"/>
    <property type="molecule type" value="Genomic_DNA"/>
</dbReference>
<dbReference type="GeneID" id="25302014"/>
<reference evidence="3 4" key="1">
    <citation type="submission" date="2015-01" db="EMBL/GenBank/DDBJ databases">
        <title>The Genome Sequence of Fonsecaea pedrosoi CBS 271.37.</title>
        <authorList>
            <consortium name="The Broad Institute Genomics Platform"/>
            <person name="Cuomo C."/>
            <person name="de Hoog S."/>
            <person name="Gorbushina A."/>
            <person name="Stielow B."/>
            <person name="Teixiera M."/>
            <person name="Abouelleil A."/>
            <person name="Chapman S.B."/>
            <person name="Priest M."/>
            <person name="Young S.K."/>
            <person name="Wortman J."/>
            <person name="Nusbaum C."/>
            <person name="Birren B."/>
        </authorList>
    </citation>
    <scope>NUCLEOTIDE SEQUENCE [LARGE SCALE GENOMIC DNA]</scope>
    <source>
        <strain evidence="3 4">CBS 271.37</strain>
    </source>
</reference>
<dbReference type="InterPro" id="IPR057125">
    <property type="entry name" value="NXF1/2/3/5-like_LRR"/>
</dbReference>
<dbReference type="GO" id="GO:0003723">
    <property type="term" value="F:RNA binding"/>
    <property type="evidence" value="ECO:0007669"/>
    <property type="project" value="TreeGrafter"/>
</dbReference>
<dbReference type="SUPFAM" id="SSF52058">
    <property type="entry name" value="L domain-like"/>
    <property type="match status" value="1"/>
</dbReference>
<dbReference type="AlphaFoldDB" id="A0A0D2HFQ4"/>
<accession>A0A0D2HFQ4</accession>
<organism evidence="3 4">
    <name type="scientific">Fonsecaea pedrosoi CBS 271.37</name>
    <dbReference type="NCBI Taxonomy" id="1442368"/>
    <lineage>
        <taxon>Eukaryota</taxon>
        <taxon>Fungi</taxon>
        <taxon>Dikarya</taxon>
        <taxon>Ascomycota</taxon>
        <taxon>Pezizomycotina</taxon>
        <taxon>Eurotiomycetes</taxon>
        <taxon>Chaetothyriomycetidae</taxon>
        <taxon>Chaetothyriales</taxon>
        <taxon>Herpotrichiellaceae</taxon>
        <taxon>Fonsecaea</taxon>
    </lineage>
</organism>
<dbReference type="VEuPathDB" id="FungiDB:Z517_02524"/>
<name>A0A0D2HFQ4_9EURO</name>
<evidence type="ECO:0000313" key="3">
    <source>
        <dbReference type="EMBL" id="KIW83279.1"/>
    </source>
</evidence>
<dbReference type="OrthoDB" id="25872at2759"/>
<evidence type="ECO:0000313" key="4">
    <source>
        <dbReference type="Proteomes" id="UP000053029"/>
    </source>
</evidence>
<dbReference type="Gene3D" id="1.10.8.10">
    <property type="entry name" value="DNA helicase RuvA subunit, C-terminal domain"/>
    <property type="match status" value="1"/>
</dbReference>
<dbReference type="SUPFAM" id="SSF46934">
    <property type="entry name" value="UBA-like"/>
    <property type="match status" value="1"/>
</dbReference>
<dbReference type="CDD" id="cd14342">
    <property type="entry name" value="UBA_TAP-C"/>
    <property type="match status" value="1"/>
</dbReference>
<dbReference type="STRING" id="1442368.A0A0D2HFQ4"/>
<keyword evidence="4" id="KW-1185">Reference proteome</keyword>
<dbReference type="SMART" id="SM00804">
    <property type="entry name" value="TAP_C"/>
    <property type="match status" value="1"/>
</dbReference>
<dbReference type="GO" id="GO:0005634">
    <property type="term" value="C:nucleus"/>
    <property type="evidence" value="ECO:0007669"/>
    <property type="project" value="InterPro"/>
</dbReference>
<dbReference type="InterPro" id="IPR005637">
    <property type="entry name" value="TAP_C_dom"/>
</dbReference>
<proteinExistence type="predicted"/>
<dbReference type="HOGENOM" id="CLU_642733_0_0_1"/>
<feature type="region of interest" description="Disordered" evidence="1">
    <location>
        <begin position="111"/>
        <end position="182"/>
    </location>
</feature>
<dbReference type="GO" id="GO:0016973">
    <property type="term" value="P:poly(A)+ mRNA export from nucleus"/>
    <property type="evidence" value="ECO:0007669"/>
    <property type="project" value="TreeGrafter"/>
</dbReference>
<feature type="domain" description="TAP-C" evidence="2">
    <location>
        <begin position="397"/>
        <end position="452"/>
    </location>
</feature>
<dbReference type="Gene3D" id="3.80.10.10">
    <property type="entry name" value="Ribonuclease Inhibitor"/>
    <property type="match status" value="1"/>
</dbReference>
<dbReference type="PANTHER" id="PTHR10662:SF22">
    <property type="entry name" value="NUCLEAR RNA EXPORT FACTOR 1"/>
    <property type="match status" value="1"/>
</dbReference>
<dbReference type="InterPro" id="IPR009060">
    <property type="entry name" value="UBA-like_sf"/>
</dbReference>
<dbReference type="InterPro" id="IPR001611">
    <property type="entry name" value="Leu-rich_rpt"/>
</dbReference>
<dbReference type="Pfam" id="PF03943">
    <property type="entry name" value="TAP_C"/>
    <property type="match status" value="1"/>
</dbReference>